<gene>
    <name evidence="1" type="ORF">V6N12_046122</name>
</gene>
<evidence type="ECO:0008006" key="3">
    <source>
        <dbReference type="Google" id="ProtNLM"/>
    </source>
</evidence>
<evidence type="ECO:0000313" key="1">
    <source>
        <dbReference type="EMBL" id="KAK8594052.1"/>
    </source>
</evidence>
<comment type="caution">
    <text evidence="1">The sequence shown here is derived from an EMBL/GenBank/DDBJ whole genome shotgun (WGS) entry which is preliminary data.</text>
</comment>
<proteinExistence type="predicted"/>
<protein>
    <recommendedName>
        <fullName evidence="3">Reverse transcriptase zinc-binding domain-containing protein</fullName>
    </recommendedName>
</protein>
<keyword evidence="2" id="KW-1185">Reference proteome</keyword>
<dbReference type="Proteomes" id="UP001472677">
    <property type="component" value="Unassembled WGS sequence"/>
</dbReference>
<sequence length="126" mass="14139">MGNLTQPWNCFFSSFVWQVWKRRNDLVFNGECMSLVDVYRLSLAWASHFSALDSFLLHHSLAHTEAVSWKPHPTGWYVLNFDAAVLSSSSLGIIGGPFADLLANGLLVSKNILVLSHCYMPDFGTF</sequence>
<dbReference type="EMBL" id="JBBPBM010000003">
    <property type="protein sequence ID" value="KAK8594052.1"/>
    <property type="molecule type" value="Genomic_DNA"/>
</dbReference>
<name>A0ABR2G4P3_9ROSI</name>
<organism evidence="1 2">
    <name type="scientific">Hibiscus sabdariffa</name>
    <name type="common">roselle</name>
    <dbReference type="NCBI Taxonomy" id="183260"/>
    <lineage>
        <taxon>Eukaryota</taxon>
        <taxon>Viridiplantae</taxon>
        <taxon>Streptophyta</taxon>
        <taxon>Embryophyta</taxon>
        <taxon>Tracheophyta</taxon>
        <taxon>Spermatophyta</taxon>
        <taxon>Magnoliopsida</taxon>
        <taxon>eudicotyledons</taxon>
        <taxon>Gunneridae</taxon>
        <taxon>Pentapetalae</taxon>
        <taxon>rosids</taxon>
        <taxon>malvids</taxon>
        <taxon>Malvales</taxon>
        <taxon>Malvaceae</taxon>
        <taxon>Malvoideae</taxon>
        <taxon>Hibiscus</taxon>
    </lineage>
</organism>
<evidence type="ECO:0000313" key="2">
    <source>
        <dbReference type="Proteomes" id="UP001472677"/>
    </source>
</evidence>
<accession>A0ABR2G4P3</accession>
<reference evidence="1 2" key="1">
    <citation type="journal article" date="2024" name="G3 (Bethesda)">
        <title>Genome assembly of Hibiscus sabdariffa L. provides insights into metabolisms of medicinal natural products.</title>
        <authorList>
            <person name="Kim T."/>
        </authorList>
    </citation>
    <scope>NUCLEOTIDE SEQUENCE [LARGE SCALE GENOMIC DNA]</scope>
    <source>
        <strain evidence="1">TK-2024</strain>
        <tissue evidence="1">Old leaves</tissue>
    </source>
</reference>